<proteinExistence type="predicted"/>
<name>A0AA42CH18_9HYPH</name>
<evidence type="ECO:0000313" key="3">
    <source>
        <dbReference type="Proteomes" id="UP001165667"/>
    </source>
</evidence>
<evidence type="ECO:0000259" key="1">
    <source>
        <dbReference type="Pfam" id="PF09413"/>
    </source>
</evidence>
<organism evidence="2 3">
    <name type="scientific">Lichenifustis flavocetrariae</name>
    <dbReference type="NCBI Taxonomy" id="2949735"/>
    <lineage>
        <taxon>Bacteria</taxon>
        <taxon>Pseudomonadati</taxon>
        <taxon>Pseudomonadota</taxon>
        <taxon>Alphaproteobacteria</taxon>
        <taxon>Hyphomicrobiales</taxon>
        <taxon>Lichenihabitantaceae</taxon>
        <taxon>Lichenifustis</taxon>
    </lineage>
</organism>
<dbReference type="InterPro" id="IPR011322">
    <property type="entry name" value="N-reg_PII-like_a/b"/>
</dbReference>
<keyword evidence="3" id="KW-1185">Reference proteome</keyword>
<feature type="domain" description="DUF2007" evidence="1">
    <location>
        <begin position="1"/>
        <end position="66"/>
    </location>
</feature>
<dbReference type="Gene3D" id="3.30.70.790">
    <property type="entry name" value="UreE, C-terminal domain"/>
    <property type="match status" value="1"/>
</dbReference>
<reference evidence="2" key="1">
    <citation type="submission" date="2022-05" db="EMBL/GenBank/DDBJ databases">
        <authorList>
            <person name="Pankratov T."/>
        </authorList>
    </citation>
    <scope>NUCLEOTIDE SEQUENCE</scope>
    <source>
        <strain evidence="2">BP6-180914</strain>
    </source>
</reference>
<dbReference type="RefSeq" id="WP_282583499.1">
    <property type="nucleotide sequence ID" value="NZ_JAMOIM010000002.1"/>
</dbReference>
<dbReference type="InterPro" id="IPR018551">
    <property type="entry name" value="DUF2007"/>
</dbReference>
<comment type="caution">
    <text evidence="2">The sequence shown here is derived from an EMBL/GenBank/DDBJ whole genome shotgun (WGS) entry which is preliminary data.</text>
</comment>
<dbReference type="EMBL" id="JAMOIM010000002">
    <property type="protein sequence ID" value="MCW6507128.1"/>
    <property type="molecule type" value="Genomic_DNA"/>
</dbReference>
<dbReference type="AlphaFoldDB" id="A0AA42CH18"/>
<dbReference type="Pfam" id="PF09413">
    <property type="entry name" value="DUF2007"/>
    <property type="match status" value="1"/>
</dbReference>
<gene>
    <name evidence="2" type="ORF">M8523_03740</name>
</gene>
<dbReference type="SUPFAM" id="SSF54913">
    <property type="entry name" value="GlnB-like"/>
    <property type="match status" value="1"/>
</dbReference>
<protein>
    <submittedName>
        <fullName evidence="2">DUF2007 domain-containing protein</fullName>
    </submittedName>
</protein>
<dbReference type="Proteomes" id="UP001165667">
    <property type="component" value="Unassembled WGS sequence"/>
</dbReference>
<sequence>MIELLRTNDLVLLSVIEAILNSERIEFLIADQHMSSLEGSSGFLPRRLLVPSDRIDRARRLLREAGFGSELTT</sequence>
<evidence type="ECO:0000313" key="2">
    <source>
        <dbReference type="EMBL" id="MCW6507128.1"/>
    </source>
</evidence>
<accession>A0AA42CH18</accession>